<feature type="region of interest" description="Disordered" evidence="1">
    <location>
        <begin position="425"/>
        <end position="462"/>
    </location>
</feature>
<organism evidence="2 3">
    <name type="scientific">Dendrothele bispora (strain CBS 962.96)</name>
    <dbReference type="NCBI Taxonomy" id="1314807"/>
    <lineage>
        <taxon>Eukaryota</taxon>
        <taxon>Fungi</taxon>
        <taxon>Dikarya</taxon>
        <taxon>Basidiomycota</taxon>
        <taxon>Agaricomycotina</taxon>
        <taxon>Agaricomycetes</taxon>
        <taxon>Agaricomycetidae</taxon>
        <taxon>Agaricales</taxon>
        <taxon>Agaricales incertae sedis</taxon>
        <taxon>Dendrothele</taxon>
    </lineage>
</organism>
<evidence type="ECO:0000313" key="2">
    <source>
        <dbReference type="EMBL" id="THU98403.1"/>
    </source>
</evidence>
<feature type="compositionally biased region" description="Basic and acidic residues" evidence="1">
    <location>
        <begin position="387"/>
        <end position="399"/>
    </location>
</feature>
<dbReference type="Proteomes" id="UP000297245">
    <property type="component" value="Unassembled WGS sequence"/>
</dbReference>
<protein>
    <submittedName>
        <fullName evidence="2">Uncharacterized protein</fullName>
    </submittedName>
</protein>
<dbReference type="AlphaFoldDB" id="A0A4S8M955"/>
<feature type="compositionally biased region" description="Low complexity" evidence="1">
    <location>
        <begin position="158"/>
        <end position="167"/>
    </location>
</feature>
<proteinExistence type="predicted"/>
<gene>
    <name evidence="2" type="ORF">K435DRAFT_30322</name>
</gene>
<accession>A0A4S8M955</accession>
<keyword evidence="3" id="KW-1185">Reference proteome</keyword>
<feature type="compositionally biased region" description="Low complexity" evidence="1">
    <location>
        <begin position="502"/>
        <end position="547"/>
    </location>
</feature>
<feature type="region of interest" description="Disordered" evidence="1">
    <location>
        <begin position="628"/>
        <end position="661"/>
    </location>
</feature>
<feature type="region of interest" description="Disordered" evidence="1">
    <location>
        <begin position="246"/>
        <end position="282"/>
    </location>
</feature>
<feature type="compositionally biased region" description="Low complexity" evidence="1">
    <location>
        <begin position="69"/>
        <end position="80"/>
    </location>
</feature>
<dbReference type="OrthoDB" id="3050958at2759"/>
<reference evidence="2 3" key="1">
    <citation type="journal article" date="2019" name="Nat. Ecol. Evol.">
        <title>Megaphylogeny resolves global patterns of mushroom evolution.</title>
        <authorList>
            <person name="Varga T."/>
            <person name="Krizsan K."/>
            <person name="Foldi C."/>
            <person name="Dima B."/>
            <person name="Sanchez-Garcia M."/>
            <person name="Sanchez-Ramirez S."/>
            <person name="Szollosi G.J."/>
            <person name="Szarkandi J.G."/>
            <person name="Papp V."/>
            <person name="Albert L."/>
            <person name="Andreopoulos W."/>
            <person name="Angelini C."/>
            <person name="Antonin V."/>
            <person name="Barry K.W."/>
            <person name="Bougher N.L."/>
            <person name="Buchanan P."/>
            <person name="Buyck B."/>
            <person name="Bense V."/>
            <person name="Catcheside P."/>
            <person name="Chovatia M."/>
            <person name="Cooper J."/>
            <person name="Damon W."/>
            <person name="Desjardin D."/>
            <person name="Finy P."/>
            <person name="Geml J."/>
            <person name="Haridas S."/>
            <person name="Hughes K."/>
            <person name="Justo A."/>
            <person name="Karasinski D."/>
            <person name="Kautmanova I."/>
            <person name="Kiss B."/>
            <person name="Kocsube S."/>
            <person name="Kotiranta H."/>
            <person name="LaButti K.M."/>
            <person name="Lechner B.E."/>
            <person name="Liimatainen K."/>
            <person name="Lipzen A."/>
            <person name="Lukacs Z."/>
            <person name="Mihaltcheva S."/>
            <person name="Morgado L.N."/>
            <person name="Niskanen T."/>
            <person name="Noordeloos M.E."/>
            <person name="Ohm R.A."/>
            <person name="Ortiz-Santana B."/>
            <person name="Ovrebo C."/>
            <person name="Racz N."/>
            <person name="Riley R."/>
            <person name="Savchenko A."/>
            <person name="Shiryaev A."/>
            <person name="Soop K."/>
            <person name="Spirin V."/>
            <person name="Szebenyi C."/>
            <person name="Tomsovsky M."/>
            <person name="Tulloss R.E."/>
            <person name="Uehling J."/>
            <person name="Grigoriev I.V."/>
            <person name="Vagvolgyi C."/>
            <person name="Papp T."/>
            <person name="Martin F.M."/>
            <person name="Miettinen O."/>
            <person name="Hibbett D.S."/>
            <person name="Nagy L.G."/>
        </authorList>
    </citation>
    <scope>NUCLEOTIDE SEQUENCE [LARGE SCALE GENOMIC DNA]</scope>
    <source>
        <strain evidence="2 3">CBS 962.96</strain>
    </source>
</reference>
<feature type="region of interest" description="Disordered" evidence="1">
    <location>
        <begin position="69"/>
        <end position="197"/>
    </location>
</feature>
<sequence length="716" mass="78461">MDANSPDLDTLDSASATSSTLVLTPHSGQNNAAKWHVDRVFNIGQSVHGAPDLKRAPPVPTLPNLRLLALRPNSNSNPNPMFQNQGKGPIQPHVNNLPRRSKPPQRKPVVNKRGGTQSSLSSEESNSKAEKHNRPSTPSSGDDDGITDSISVHSTHNSSPSRSPQQRLSRRSSIKSHDNAAPHLNNNRHDDGDAPVLLHNDNERSYLYDRIHGRLHLHLHERENDASPSELAATRHLLSLLNSSPSASTTLINPHHNGQTQGPKGHVQPHVSNIPRRRKGRGRNELVLDPHHHRHHQQQHSLAFQAHGNTNRSGMVLLHPSPSMTAEDKKAKRRRLWEAERCFQEILRGSGVWVGFERPVLARTGWVKVRERQVVLSDEDEDEEEGEIGRYENKGGKETGEEFVEGVSDRVVRICVLKAPNASCEAEEKESGVGTTRNDTTIKEEEEDQQRRLKEENNMTESVQNGHVLKLFVSPNHVQDDGVPHLSRNQVDAVRAFLDTSPSFSSTSTSISPPSSSSSSTSSPHSSGDSTSSSRPNSSPPTTVSSPSPSPSLNASNARTAPSSAYSSSRRRLCIIAPPECAVDAISLAVLAFHWSDSIYGTCRLSQAEALSPSHAEALQAIREISTLTSELPSASESGTKSETETETVEPTSEAEPKTESKLGTGTVLSFLARLCDVEDVQMAWRGLLSWEGIMWVADMIREEGQAMVEEEKDLE</sequence>
<feature type="region of interest" description="Disordered" evidence="1">
    <location>
        <begin position="378"/>
        <end position="399"/>
    </location>
</feature>
<dbReference type="EMBL" id="ML179136">
    <property type="protein sequence ID" value="THU98403.1"/>
    <property type="molecule type" value="Genomic_DNA"/>
</dbReference>
<evidence type="ECO:0000256" key="1">
    <source>
        <dbReference type="SAM" id="MobiDB-lite"/>
    </source>
</evidence>
<name>A0A4S8M955_DENBC</name>
<evidence type="ECO:0000313" key="3">
    <source>
        <dbReference type="Proteomes" id="UP000297245"/>
    </source>
</evidence>
<feature type="region of interest" description="Disordered" evidence="1">
    <location>
        <begin position="502"/>
        <end position="564"/>
    </location>
</feature>